<dbReference type="Gene3D" id="2.40.160.10">
    <property type="entry name" value="Porin"/>
    <property type="match status" value="1"/>
</dbReference>
<organism evidence="11 12">
    <name type="scientific">Piscinibacter gummiphilus</name>
    <dbReference type="NCBI Taxonomy" id="946333"/>
    <lineage>
        <taxon>Bacteria</taxon>
        <taxon>Pseudomonadati</taxon>
        <taxon>Pseudomonadota</taxon>
        <taxon>Betaproteobacteria</taxon>
        <taxon>Burkholderiales</taxon>
        <taxon>Sphaerotilaceae</taxon>
        <taxon>Piscinibacter</taxon>
    </lineage>
</organism>
<evidence type="ECO:0000256" key="2">
    <source>
        <dbReference type="ARBA" id="ARBA00011233"/>
    </source>
</evidence>
<dbReference type="InterPro" id="IPR050298">
    <property type="entry name" value="Gram-neg_bact_OMP"/>
</dbReference>
<comment type="subunit">
    <text evidence="2">Homotrimer.</text>
</comment>
<dbReference type="GO" id="GO:0015288">
    <property type="term" value="F:porin activity"/>
    <property type="evidence" value="ECO:0007669"/>
    <property type="project" value="UniProtKB-KW"/>
</dbReference>
<evidence type="ECO:0000313" key="12">
    <source>
        <dbReference type="Proteomes" id="UP000193427"/>
    </source>
</evidence>
<keyword evidence="7" id="KW-0406">Ion transport</keyword>
<evidence type="ECO:0000256" key="6">
    <source>
        <dbReference type="ARBA" id="ARBA00022729"/>
    </source>
</evidence>
<keyword evidence="9" id="KW-0472">Membrane</keyword>
<sequence>MKWSLWGACALALSVCAVPLARAQLTLYGIADASIVRLQAGSRGGQWQIRDGGLNASRIGFLGNEDLGGGWRAGFNIESQINLGTGTGTATNLTNQPRGQTATGGFAWNRRSTLSLHSPYGELRLGRDYVTTFIPVYLFDPFATVGVASATNFQSWYTPSLAPMTLSRASNIVAYHLPPTVVKGMYAYAQAAPSEGSGARYAGLGAGYREGPLQFSLAVAEAKNPLGGSPGLSPGTTAPDNRLGVWAIGGGWEAVKGFRLMGIVHSQHFDRFGTTAANTEVNRRVDDWLLGFTWAFGVHTFKYSHVHRNDRGATDFDPSQDGAGYVHNLSKRTAIYLTYVHIRNGNNGTYNFSSSNFAPPPGESAQALQLGMNHTF</sequence>
<dbReference type="GO" id="GO:0046930">
    <property type="term" value="C:pore complex"/>
    <property type="evidence" value="ECO:0007669"/>
    <property type="project" value="UniProtKB-KW"/>
</dbReference>
<dbReference type="Proteomes" id="UP000193427">
    <property type="component" value="Chromosome"/>
</dbReference>
<evidence type="ECO:0000256" key="4">
    <source>
        <dbReference type="ARBA" id="ARBA00022452"/>
    </source>
</evidence>
<evidence type="ECO:0000256" key="7">
    <source>
        <dbReference type="ARBA" id="ARBA00023065"/>
    </source>
</evidence>
<dbReference type="PANTHER" id="PTHR34501:SF9">
    <property type="entry name" value="MAJOR OUTER MEMBRANE PROTEIN P.IA"/>
    <property type="match status" value="1"/>
</dbReference>
<evidence type="ECO:0000256" key="9">
    <source>
        <dbReference type="ARBA" id="ARBA00023136"/>
    </source>
</evidence>
<dbReference type="SUPFAM" id="SSF56935">
    <property type="entry name" value="Porins"/>
    <property type="match status" value="1"/>
</dbReference>
<accession>A0A1W6LC31</accession>
<dbReference type="GO" id="GO:0009279">
    <property type="term" value="C:cell outer membrane"/>
    <property type="evidence" value="ECO:0007669"/>
    <property type="project" value="UniProtKB-SubCell"/>
</dbReference>
<evidence type="ECO:0000256" key="1">
    <source>
        <dbReference type="ARBA" id="ARBA00004571"/>
    </source>
</evidence>
<dbReference type="KEGG" id="rgu:A4W93_18680"/>
<evidence type="ECO:0000256" key="8">
    <source>
        <dbReference type="ARBA" id="ARBA00023114"/>
    </source>
</evidence>
<dbReference type="InterPro" id="IPR023614">
    <property type="entry name" value="Porin_dom_sf"/>
</dbReference>
<dbReference type="CDD" id="cd00342">
    <property type="entry name" value="gram_neg_porins"/>
    <property type="match status" value="1"/>
</dbReference>
<dbReference type="STRING" id="946333.A4W93_18680"/>
<protein>
    <submittedName>
        <fullName evidence="11">Uncharacterized protein</fullName>
    </submittedName>
</protein>
<evidence type="ECO:0000256" key="5">
    <source>
        <dbReference type="ARBA" id="ARBA00022692"/>
    </source>
</evidence>
<comment type="subcellular location">
    <subcellularLocation>
        <location evidence="1">Cell outer membrane</location>
        <topology evidence="1">Multi-pass membrane protein</topology>
    </subcellularLocation>
</comment>
<dbReference type="PANTHER" id="PTHR34501">
    <property type="entry name" value="PROTEIN YDDL-RELATED"/>
    <property type="match status" value="1"/>
</dbReference>
<keyword evidence="10" id="KW-0998">Cell outer membrane</keyword>
<evidence type="ECO:0000256" key="3">
    <source>
        <dbReference type="ARBA" id="ARBA00022448"/>
    </source>
</evidence>
<keyword evidence="8" id="KW-0626">Porin</keyword>
<dbReference type="OrthoDB" id="6975458at2"/>
<gene>
    <name evidence="11" type="ORF">A4W93_18680</name>
</gene>
<evidence type="ECO:0000313" key="11">
    <source>
        <dbReference type="EMBL" id="ARN21757.1"/>
    </source>
</evidence>
<keyword evidence="3" id="KW-0813">Transport</keyword>
<dbReference type="GO" id="GO:0006811">
    <property type="term" value="P:monoatomic ion transport"/>
    <property type="evidence" value="ECO:0007669"/>
    <property type="project" value="UniProtKB-KW"/>
</dbReference>
<dbReference type="EMBL" id="CP015118">
    <property type="protein sequence ID" value="ARN21757.1"/>
    <property type="molecule type" value="Genomic_DNA"/>
</dbReference>
<keyword evidence="6" id="KW-0732">Signal</keyword>
<name>A0A1W6LC31_9BURK</name>
<dbReference type="Pfam" id="PF13609">
    <property type="entry name" value="Porin_4"/>
    <property type="match status" value="1"/>
</dbReference>
<keyword evidence="4" id="KW-1134">Transmembrane beta strand</keyword>
<evidence type="ECO:0000256" key="10">
    <source>
        <dbReference type="ARBA" id="ARBA00023237"/>
    </source>
</evidence>
<dbReference type="InterPro" id="IPR033900">
    <property type="entry name" value="Gram_neg_porin_domain"/>
</dbReference>
<keyword evidence="12" id="KW-1185">Reference proteome</keyword>
<keyword evidence="5" id="KW-0812">Transmembrane</keyword>
<proteinExistence type="predicted"/>
<dbReference type="RefSeq" id="WP_085752048.1">
    <property type="nucleotide sequence ID" value="NZ_BSPR01000011.1"/>
</dbReference>
<dbReference type="AlphaFoldDB" id="A0A1W6LC31"/>
<reference evidence="11 12" key="1">
    <citation type="submission" date="2016-04" db="EMBL/GenBank/DDBJ databases">
        <title>Complete genome sequence of natural rubber-degrading, novel Gram-negative bacterium, Rhizobacter gummiphilus strain NS21.</title>
        <authorList>
            <person name="Tabata M."/>
            <person name="Kasai D."/>
            <person name="Fukuda M."/>
        </authorList>
    </citation>
    <scope>NUCLEOTIDE SEQUENCE [LARGE SCALE GENOMIC DNA]</scope>
    <source>
        <strain evidence="11 12">NS21</strain>
    </source>
</reference>